<feature type="compositionally biased region" description="Low complexity" evidence="2">
    <location>
        <begin position="70"/>
        <end position="79"/>
    </location>
</feature>
<dbReference type="EMBL" id="QPKB01000001">
    <property type="protein sequence ID" value="RWR72959.1"/>
    <property type="molecule type" value="Genomic_DNA"/>
</dbReference>
<dbReference type="Proteomes" id="UP000283530">
    <property type="component" value="Unassembled WGS sequence"/>
</dbReference>
<dbReference type="InterPro" id="IPR040400">
    <property type="entry name" value="BAG5/6/7/8"/>
</dbReference>
<feature type="region of interest" description="Disordered" evidence="2">
    <location>
        <begin position="56"/>
        <end position="79"/>
    </location>
</feature>
<keyword evidence="4" id="KW-1185">Reference proteome</keyword>
<dbReference type="GO" id="GO:0006457">
    <property type="term" value="P:protein folding"/>
    <property type="evidence" value="ECO:0007669"/>
    <property type="project" value="TreeGrafter"/>
</dbReference>
<dbReference type="OrthoDB" id="1100735at2759"/>
<feature type="region of interest" description="Disordered" evidence="2">
    <location>
        <begin position="97"/>
        <end position="129"/>
    </location>
</feature>
<dbReference type="STRING" id="337451.A0A3S4N5B6"/>
<evidence type="ECO:0000313" key="4">
    <source>
        <dbReference type="Proteomes" id="UP000283530"/>
    </source>
</evidence>
<feature type="compositionally biased region" description="Pro residues" evidence="2">
    <location>
        <begin position="106"/>
        <end position="126"/>
    </location>
</feature>
<proteinExistence type="predicted"/>
<evidence type="ECO:0000256" key="2">
    <source>
        <dbReference type="SAM" id="MobiDB-lite"/>
    </source>
</evidence>
<dbReference type="GO" id="GO:0009506">
    <property type="term" value="C:plasmodesma"/>
    <property type="evidence" value="ECO:0007669"/>
    <property type="project" value="TreeGrafter"/>
</dbReference>
<name>A0A3S4N5B6_9MAGN</name>
<accession>A0A3S4N5B6</accession>
<dbReference type="AlphaFoldDB" id="A0A3S4N5B6"/>
<reference evidence="3 4" key="1">
    <citation type="journal article" date="2019" name="Nat. Plants">
        <title>Stout camphor tree genome fills gaps in understanding of flowering plant genome evolution.</title>
        <authorList>
            <person name="Chaw S.M."/>
            <person name="Liu Y.C."/>
            <person name="Wu Y.W."/>
            <person name="Wang H.Y."/>
            <person name="Lin C.I."/>
            <person name="Wu C.S."/>
            <person name="Ke H.M."/>
            <person name="Chang L.Y."/>
            <person name="Hsu C.Y."/>
            <person name="Yang H.T."/>
            <person name="Sudianto E."/>
            <person name="Hsu M.H."/>
            <person name="Wu K.P."/>
            <person name="Wang L.N."/>
            <person name="Leebens-Mack J.H."/>
            <person name="Tsai I.J."/>
        </authorList>
    </citation>
    <scope>NUCLEOTIDE SEQUENCE [LARGE SCALE GENOMIC DNA]</scope>
    <source>
        <strain evidence="4">cv. Chaw 1501</strain>
        <tissue evidence="3">Young leaves</tissue>
    </source>
</reference>
<organism evidence="3 4">
    <name type="scientific">Cinnamomum micranthum f. kanehirae</name>
    <dbReference type="NCBI Taxonomy" id="337451"/>
    <lineage>
        <taxon>Eukaryota</taxon>
        <taxon>Viridiplantae</taxon>
        <taxon>Streptophyta</taxon>
        <taxon>Embryophyta</taxon>
        <taxon>Tracheophyta</taxon>
        <taxon>Spermatophyta</taxon>
        <taxon>Magnoliopsida</taxon>
        <taxon>Magnoliidae</taxon>
        <taxon>Laurales</taxon>
        <taxon>Lauraceae</taxon>
        <taxon>Cinnamomum</taxon>
    </lineage>
</organism>
<comment type="caution">
    <text evidence="3">The sequence shown here is derived from an EMBL/GenBank/DDBJ whole genome shotgun (WGS) entry which is preliminary data.</text>
</comment>
<dbReference type="PANTHER" id="PTHR33322">
    <property type="entry name" value="BAG DOMAIN CONTAINING PROTEIN, EXPRESSED"/>
    <property type="match status" value="1"/>
</dbReference>
<gene>
    <name evidence="3" type="ORF">CKAN_00120800</name>
</gene>
<sequence>MASYHHTHTPPHPTCCCRCSCCASSHPSLFSPSPSPSPSLSDSLLQIIASHLLQSPPPNFQSKYQHQHHQQTQTQTQSETQTLLLLQSLLSRVSALESSLHHLSSPPSPSPSPPPPPSQTRPPTTPFPSLRNLAARTIQTHFRSFLVRRSQTLRNLKDLATIRSNFASLKSSLLDKAHNTPDAVSQKASDLLIKLDSIQSRDSLINEGKRAIRAELSQFLETVEGLSAKCHSNLPPKLKKRVTFAENAIPPGADSARNISGGESEGVREFLSVEENEEDGCHLEMEGFHNQMSDVRNSRRSFMDGGSHEANGIFNGLKGNFQGQIGNFGFDPSRELPNMGMGNEFGYGMNGWGYAQWPMNGDLGKLGFTAPMPLQMEKRANDYLKERLFDNPGKW</sequence>
<evidence type="ECO:0000256" key="1">
    <source>
        <dbReference type="ARBA" id="ARBA00023186"/>
    </source>
</evidence>
<dbReference type="PANTHER" id="PTHR33322:SF18">
    <property type="entry name" value="BAG FAMILY MOLECULAR CHAPERONE REGULATOR 8, CHLOROPLASTIC"/>
    <property type="match status" value="1"/>
</dbReference>
<protein>
    <submittedName>
        <fullName evidence="3">BAG family molecular chaperone regulator 8, chloroplastic</fullName>
    </submittedName>
</protein>
<keyword evidence="1" id="KW-0143">Chaperone</keyword>
<evidence type="ECO:0000313" key="3">
    <source>
        <dbReference type="EMBL" id="RWR72959.1"/>
    </source>
</evidence>